<evidence type="ECO:0000313" key="8">
    <source>
        <dbReference type="EMBL" id="UZJ31597.1"/>
    </source>
</evidence>
<dbReference type="Gene3D" id="3.40.50.150">
    <property type="entry name" value="Vaccinia Virus protein VP39"/>
    <property type="match status" value="1"/>
</dbReference>
<comment type="similarity">
    <text evidence="2 6">Belongs to the UPF0677 family.</text>
</comment>
<dbReference type="PANTHER" id="PTHR43619">
    <property type="entry name" value="S-ADENOSYL-L-METHIONINE-DEPENDENT METHYLTRANSFERASE YKTD-RELATED"/>
    <property type="match status" value="1"/>
</dbReference>
<accession>A0ABY6PEJ4</accession>
<dbReference type="NCBIfam" id="TIGR00027">
    <property type="entry name" value="mthyl_TIGR00027"/>
    <property type="match status" value="1"/>
</dbReference>
<keyword evidence="9" id="KW-1185">Reference proteome</keyword>
<reference evidence="8" key="1">
    <citation type="submission" date="2022-11" db="EMBL/GenBank/DDBJ databases">
        <title>Identification and genomic analyses of a novel endophytic actinobacterium Streptomyces endophytica sp. nov. with potential for biocontrol of Yam anthracnose.</title>
        <authorList>
            <person name="Huang X."/>
        </authorList>
    </citation>
    <scope>NUCLEOTIDE SEQUENCE</scope>
    <source>
        <strain evidence="8">HNM0140</strain>
    </source>
</reference>
<gene>
    <name evidence="8" type="ORF">OJ254_16495</name>
</gene>
<dbReference type="Pfam" id="PF04072">
    <property type="entry name" value="LCM"/>
    <property type="match status" value="1"/>
</dbReference>
<evidence type="ECO:0000256" key="1">
    <source>
        <dbReference type="ARBA" id="ARBA00003907"/>
    </source>
</evidence>
<evidence type="ECO:0000256" key="5">
    <source>
        <dbReference type="ARBA" id="ARBA00022691"/>
    </source>
</evidence>
<evidence type="ECO:0000256" key="2">
    <source>
        <dbReference type="ARBA" id="ARBA00008138"/>
    </source>
</evidence>
<dbReference type="EC" id="2.1.1.-" evidence="6"/>
<evidence type="ECO:0000313" key="9">
    <source>
        <dbReference type="Proteomes" id="UP001164959"/>
    </source>
</evidence>
<dbReference type="InterPro" id="IPR011610">
    <property type="entry name" value="SAM_mthyl_Trfase_ML2640-like"/>
</dbReference>
<evidence type="ECO:0000256" key="3">
    <source>
        <dbReference type="ARBA" id="ARBA00022603"/>
    </source>
</evidence>
<dbReference type="PANTHER" id="PTHR43619:SF2">
    <property type="entry name" value="S-ADENOSYL-L-METHIONINE-DEPENDENT METHYLTRANSFERASES SUPERFAMILY PROTEIN"/>
    <property type="match status" value="1"/>
</dbReference>
<dbReference type="SUPFAM" id="SSF53335">
    <property type="entry name" value="S-adenosyl-L-methionine-dependent methyltransferases"/>
    <property type="match status" value="1"/>
</dbReference>
<protein>
    <recommendedName>
        <fullName evidence="6">S-adenosyl-L-methionine-dependent methyltransferase</fullName>
        <ecNumber evidence="6">2.1.1.-</ecNumber>
    </recommendedName>
</protein>
<sequence length="309" mass="33469">MGELRGVAATALGVARIRAAESARPDRLFDDPYAAAFVAAAPPRPATVARADDTEVPAAHREAFYRGLFRHIVLRTRFFDDYLTAATTEHALRQVVILAAGLDTRAHRLPWPDGVRLYEVDLPEVLAFKERVLAEQDARPRCARTAVAADLRTDWTAPLRAAGFAPDEPTAWLVEGLLVYLSAGDAARLLTTLGEQSAPGSRLAFPGSGDFRTSAMMAGGRALPSMREVSALWQGGLDEPADNWLRRHGWQPRTYARETVAASYGRASGERPDGAGADGADDRGAFVVAVRGDREDPAIQCRNRPRSPS</sequence>
<evidence type="ECO:0000256" key="7">
    <source>
        <dbReference type="SAM" id="MobiDB-lite"/>
    </source>
</evidence>
<dbReference type="InterPro" id="IPR029063">
    <property type="entry name" value="SAM-dependent_MTases_sf"/>
</dbReference>
<dbReference type="Proteomes" id="UP001164959">
    <property type="component" value="Chromosome"/>
</dbReference>
<dbReference type="InterPro" id="IPR007213">
    <property type="entry name" value="Ppm1/Ppm2/Tcmp"/>
</dbReference>
<comment type="function">
    <text evidence="1 6">Exhibits S-adenosyl-L-methionine-dependent methyltransferase activity.</text>
</comment>
<organism evidence="8 9">
    <name type="scientific">Streptomyces endophytica</name>
    <dbReference type="NCBI Taxonomy" id="2991496"/>
    <lineage>
        <taxon>Bacteria</taxon>
        <taxon>Bacillati</taxon>
        <taxon>Actinomycetota</taxon>
        <taxon>Actinomycetes</taxon>
        <taxon>Kitasatosporales</taxon>
        <taxon>Streptomycetaceae</taxon>
        <taxon>Streptomyces</taxon>
    </lineage>
</organism>
<name>A0ABY6PEJ4_9ACTN</name>
<proteinExistence type="inferred from homology"/>
<evidence type="ECO:0000256" key="4">
    <source>
        <dbReference type="ARBA" id="ARBA00022679"/>
    </source>
</evidence>
<feature type="region of interest" description="Disordered" evidence="7">
    <location>
        <begin position="264"/>
        <end position="285"/>
    </location>
</feature>
<keyword evidence="3 6" id="KW-0489">Methyltransferase</keyword>
<keyword evidence="5 6" id="KW-0949">S-adenosyl-L-methionine</keyword>
<keyword evidence="4 8" id="KW-0808">Transferase</keyword>
<dbReference type="GO" id="GO:0008168">
    <property type="term" value="F:methyltransferase activity"/>
    <property type="evidence" value="ECO:0007669"/>
    <property type="project" value="UniProtKB-KW"/>
</dbReference>
<evidence type="ECO:0000256" key="6">
    <source>
        <dbReference type="RuleBase" id="RU362030"/>
    </source>
</evidence>
<dbReference type="RefSeq" id="WP_265362935.1">
    <property type="nucleotide sequence ID" value="NZ_CP110636.1"/>
</dbReference>
<dbReference type="GO" id="GO:0032259">
    <property type="term" value="P:methylation"/>
    <property type="evidence" value="ECO:0007669"/>
    <property type="project" value="UniProtKB-KW"/>
</dbReference>
<dbReference type="EMBL" id="CP110636">
    <property type="protein sequence ID" value="UZJ31597.1"/>
    <property type="molecule type" value="Genomic_DNA"/>
</dbReference>